<comment type="caution">
    <text evidence="1">The sequence shown here is derived from an EMBL/GenBank/DDBJ whole genome shotgun (WGS) entry which is preliminary data.</text>
</comment>
<sequence>MEILGPHAKGKKETWLFVAFEILSLNLSYLNSAALIPHSSVSRWTSIIGRLISTPAGSGYQSEQRECFCPPEIRNVVENFLDMLRIHYRDDWCSSKACRV</sequence>
<dbReference type="Proteomes" id="UP000467841">
    <property type="component" value="Unassembled WGS sequence"/>
</dbReference>
<keyword evidence="2" id="KW-1185">Reference proteome</keyword>
<gene>
    <name evidence="1" type="ORF">MERR_LOCUS17196</name>
</gene>
<proteinExistence type="predicted"/>
<evidence type="ECO:0000313" key="1">
    <source>
        <dbReference type="EMBL" id="CAA7029961.1"/>
    </source>
</evidence>
<name>A0A6D2IYF3_9BRAS</name>
<dbReference type="EMBL" id="CACVBM020001088">
    <property type="protein sequence ID" value="CAA7029961.1"/>
    <property type="molecule type" value="Genomic_DNA"/>
</dbReference>
<dbReference type="AlphaFoldDB" id="A0A6D2IYF3"/>
<organism evidence="1 2">
    <name type="scientific">Microthlaspi erraticum</name>
    <dbReference type="NCBI Taxonomy" id="1685480"/>
    <lineage>
        <taxon>Eukaryota</taxon>
        <taxon>Viridiplantae</taxon>
        <taxon>Streptophyta</taxon>
        <taxon>Embryophyta</taxon>
        <taxon>Tracheophyta</taxon>
        <taxon>Spermatophyta</taxon>
        <taxon>Magnoliopsida</taxon>
        <taxon>eudicotyledons</taxon>
        <taxon>Gunneridae</taxon>
        <taxon>Pentapetalae</taxon>
        <taxon>rosids</taxon>
        <taxon>malvids</taxon>
        <taxon>Brassicales</taxon>
        <taxon>Brassicaceae</taxon>
        <taxon>Coluteocarpeae</taxon>
        <taxon>Microthlaspi</taxon>
    </lineage>
</organism>
<reference evidence="1" key="1">
    <citation type="submission" date="2020-01" db="EMBL/GenBank/DDBJ databases">
        <authorList>
            <person name="Mishra B."/>
        </authorList>
    </citation>
    <scope>NUCLEOTIDE SEQUENCE [LARGE SCALE GENOMIC DNA]</scope>
</reference>
<evidence type="ECO:0000313" key="2">
    <source>
        <dbReference type="Proteomes" id="UP000467841"/>
    </source>
</evidence>
<accession>A0A6D2IYF3</accession>
<protein>
    <submittedName>
        <fullName evidence="1">Uncharacterized protein</fullName>
    </submittedName>
</protein>